<reference evidence="2 3" key="1">
    <citation type="journal article" date="2020" name="Nature">
        <title>Six reference-quality genomes reveal evolution of bat adaptations.</title>
        <authorList>
            <person name="Jebb D."/>
            <person name="Huang Z."/>
            <person name="Pippel M."/>
            <person name="Hughes G.M."/>
            <person name="Lavrichenko K."/>
            <person name="Devanna P."/>
            <person name="Winkler S."/>
            <person name="Jermiin L.S."/>
            <person name="Skirmuntt E.C."/>
            <person name="Katzourakis A."/>
            <person name="Burkitt-Gray L."/>
            <person name="Ray D.A."/>
            <person name="Sullivan K.A.M."/>
            <person name="Roscito J.G."/>
            <person name="Kirilenko B.M."/>
            <person name="Davalos L.M."/>
            <person name="Corthals A.P."/>
            <person name="Power M.L."/>
            <person name="Jones G."/>
            <person name="Ransome R.D."/>
            <person name="Dechmann D.K.N."/>
            <person name="Locatelli A.G."/>
            <person name="Puechmaille S.J."/>
            <person name="Fedrigo O."/>
            <person name="Jarvis E.D."/>
            <person name="Hiller M."/>
            <person name="Vernes S.C."/>
            <person name="Myers E.W."/>
            <person name="Teeling E.C."/>
        </authorList>
    </citation>
    <scope>NUCLEOTIDE SEQUENCE [LARGE SCALE GENOMIC DNA]</scope>
    <source>
        <strain evidence="2">Bat1K_MPI-CBG_1</strain>
    </source>
</reference>
<comment type="caution">
    <text evidence="2">The sequence shown here is derived from an EMBL/GenBank/DDBJ whole genome shotgun (WGS) entry which is preliminary data.</text>
</comment>
<dbReference type="Proteomes" id="UP000664940">
    <property type="component" value="Unassembled WGS sequence"/>
</dbReference>
<accession>A0A834B6L5</accession>
<feature type="compositionally biased region" description="Basic and acidic residues" evidence="1">
    <location>
        <begin position="95"/>
        <end position="109"/>
    </location>
</feature>
<evidence type="ECO:0000313" key="2">
    <source>
        <dbReference type="EMBL" id="KAF6125184.1"/>
    </source>
</evidence>
<dbReference type="EMBL" id="JABVXQ010000002">
    <property type="protein sequence ID" value="KAF6125184.1"/>
    <property type="molecule type" value="Genomic_DNA"/>
</dbReference>
<name>A0A834B6L5_9CHIR</name>
<feature type="region of interest" description="Disordered" evidence="1">
    <location>
        <begin position="75"/>
        <end position="135"/>
    </location>
</feature>
<protein>
    <submittedName>
        <fullName evidence="2">Uncharacterized protein</fullName>
    </submittedName>
</protein>
<gene>
    <name evidence="2" type="ORF">HJG60_009709</name>
</gene>
<evidence type="ECO:0000256" key="1">
    <source>
        <dbReference type="SAM" id="MobiDB-lite"/>
    </source>
</evidence>
<evidence type="ECO:0000313" key="3">
    <source>
        <dbReference type="Proteomes" id="UP000664940"/>
    </source>
</evidence>
<dbReference type="AlphaFoldDB" id="A0A834B6L5"/>
<proteinExistence type="predicted"/>
<organism evidence="2 3">
    <name type="scientific">Phyllostomus discolor</name>
    <name type="common">pale spear-nosed bat</name>
    <dbReference type="NCBI Taxonomy" id="89673"/>
    <lineage>
        <taxon>Eukaryota</taxon>
        <taxon>Metazoa</taxon>
        <taxon>Chordata</taxon>
        <taxon>Craniata</taxon>
        <taxon>Vertebrata</taxon>
        <taxon>Euteleostomi</taxon>
        <taxon>Mammalia</taxon>
        <taxon>Eutheria</taxon>
        <taxon>Laurasiatheria</taxon>
        <taxon>Chiroptera</taxon>
        <taxon>Yangochiroptera</taxon>
        <taxon>Phyllostomidae</taxon>
        <taxon>Phyllostominae</taxon>
        <taxon>Phyllostomus</taxon>
    </lineage>
</organism>
<sequence length="183" mass="20050">MPVNIKPLRASGEDPDVRELGTLAKPSQDYFENVILAFLPHPFLHHVYFLGFCEDVKPQRPCAFYHTCRSASQAGIPDAPGVGTGHTLRSSRGQRAAERRLAAEHRAEASDDDDNGGVWHSEPQQRGQYRVTRDGARASPRWTSVAEAALGPAVAPCCRGSQPHRLLLETQLQLCSAPLETAM</sequence>